<comment type="caution">
    <text evidence="2">The sequence shown here is derived from an EMBL/GenBank/DDBJ whole genome shotgun (WGS) entry which is preliminary data.</text>
</comment>
<name>A0A814GH72_9BILA</name>
<gene>
    <name evidence="2" type="ORF">OXX778_LOCUS16177</name>
</gene>
<organism evidence="2 3">
    <name type="scientific">Brachionus calyciflorus</name>
    <dbReference type="NCBI Taxonomy" id="104777"/>
    <lineage>
        <taxon>Eukaryota</taxon>
        <taxon>Metazoa</taxon>
        <taxon>Spiralia</taxon>
        <taxon>Gnathifera</taxon>
        <taxon>Rotifera</taxon>
        <taxon>Eurotatoria</taxon>
        <taxon>Monogononta</taxon>
        <taxon>Pseudotrocha</taxon>
        <taxon>Ploima</taxon>
        <taxon>Brachionidae</taxon>
        <taxon>Brachionus</taxon>
    </lineage>
</organism>
<proteinExistence type="predicted"/>
<protein>
    <submittedName>
        <fullName evidence="2">Uncharacterized protein</fullName>
    </submittedName>
</protein>
<evidence type="ECO:0000256" key="1">
    <source>
        <dbReference type="SAM" id="Coils"/>
    </source>
</evidence>
<sequence>MKISDRIKDSDNKGNVTSTSYSMNDFNYFEISNGEDFDYIEPKSNVYYEAVELDENNNFQKSNQKSLLSEIENDLLDNNGINEKSAEKTKNHQDQNLSDKNLEEKKMISVLNSVEDNNIDEIQKKKNNEDKSLFLKEEIMENQAETINGRTKNNRKFNILKKSLIEKITEDEQSESEPNSRENLEKIFKKKKEKIIFAYKCDLCSFKTDSKPGLAQHQTKMHLRSNEKTKNEIKINDKVISKDVEEKEIDSKSIKKIMSDSVLTLKEVIYDQEKQLDLNMKNRIKEKDEFLTQLPEKNGKIKQAQAELDAKSRELDHLRVQFEDYRRSNIQSASSLIEVLIERDFLKNQLDLEKYKKSELERIQKSLNSSLNECRLENINLQAQLNQVLGQILIWKSNQFIMK</sequence>
<keyword evidence="1" id="KW-0175">Coiled coil</keyword>
<evidence type="ECO:0000313" key="2">
    <source>
        <dbReference type="EMBL" id="CAF0996355.1"/>
    </source>
</evidence>
<evidence type="ECO:0000313" key="3">
    <source>
        <dbReference type="Proteomes" id="UP000663879"/>
    </source>
</evidence>
<dbReference type="EMBL" id="CAJNOC010003752">
    <property type="protein sequence ID" value="CAF0996355.1"/>
    <property type="molecule type" value="Genomic_DNA"/>
</dbReference>
<dbReference type="Proteomes" id="UP000663879">
    <property type="component" value="Unassembled WGS sequence"/>
</dbReference>
<dbReference type="AlphaFoldDB" id="A0A814GH72"/>
<reference evidence="2" key="1">
    <citation type="submission" date="2021-02" db="EMBL/GenBank/DDBJ databases">
        <authorList>
            <person name="Nowell W R."/>
        </authorList>
    </citation>
    <scope>NUCLEOTIDE SEQUENCE</scope>
    <source>
        <strain evidence="2">Ploen Becks lab</strain>
    </source>
</reference>
<feature type="coiled-coil region" evidence="1">
    <location>
        <begin position="294"/>
        <end position="328"/>
    </location>
</feature>
<keyword evidence="3" id="KW-1185">Reference proteome</keyword>
<accession>A0A814GH72</accession>